<dbReference type="Gene3D" id="1.10.3210.10">
    <property type="entry name" value="Hypothetical protein af1432"/>
    <property type="match status" value="1"/>
</dbReference>
<name>A0A5M6I212_9PROT</name>
<dbReference type="AlphaFoldDB" id="A0A5M6I212"/>
<reference evidence="1 2" key="1">
    <citation type="submission" date="2019-09" db="EMBL/GenBank/DDBJ databases">
        <title>Genome sequence of Roseospira marina, one of the more divergent members of the non-sulfur purple photosynthetic bacterial family, the Rhodospirillaceae.</title>
        <authorList>
            <person name="Meyer T."/>
            <person name="Kyndt J."/>
        </authorList>
    </citation>
    <scope>NUCLEOTIDE SEQUENCE [LARGE SCALE GENOMIC DNA]</scope>
    <source>
        <strain evidence="1 2">DSM 15113</strain>
    </source>
</reference>
<sequence>MSCLALSSHPASRRAGEWLQLASGRRWYPLAPRVEDVCWRDIADGLGKIARFGGATQAAPYSVAQHCCHVADLLSPDLRLYGLLHDAHEALMGVDWPAPLKRSAPPDVQAWLNRIADTTDAVLWIAAGVTVPSAEALRAVHQADMVALATERRDLLAPSDVPWGFALPRPDTLVLRPEPWHDAA</sequence>
<dbReference type="OrthoDB" id="1099791at2"/>
<comment type="caution">
    <text evidence="1">The sequence shown here is derived from an EMBL/GenBank/DDBJ whole genome shotgun (WGS) entry which is preliminary data.</text>
</comment>
<evidence type="ECO:0008006" key="3">
    <source>
        <dbReference type="Google" id="ProtNLM"/>
    </source>
</evidence>
<dbReference type="Proteomes" id="UP000324065">
    <property type="component" value="Unassembled WGS sequence"/>
</dbReference>
<proteinExistence type="predicted"/>
<organism evidence="1 2">
    <name type="scientific">Roseospira marina</name>
    <dbReference type="NCBI Taxonomy" id="140057"/>
    <lineage>
        <taxon>Bacteria</taxon>
        <taxon>Pseudomonadati</taxon>
        <taxon>Pseudomonadota</taxon>
        <taxon>Alphaproteobacteria</taxon>
        <taxon>Rhodospirillales</taxon>
        <taxon>Rhodospirillaceae</taxon>
        <taxon>Roseospira</taxon>
    </lineage>
</organism>
<keyword evidence="2" id="KW-1185">Reference proteome</keyword>
<dbReference type="SUPFAM" id="SSF109604">
    <property type="entry name" value="HD-domain/PDEase-like"/>
    <property type="match status" value="1"/>
</dbReference>
<evidence type="ECO:0000313" key="2">
    <source>
        <dbReference type="Proteomes" id="UP000324065"/>
    </source>
</evidence>
<gene>
    <name evidence="1" type="ORF">F1188_20575</name>
</gene>
<accession>A0A5M6I212</accession>
<protein>
    <recommendedName>
        <fullName evidence="3">Phosphohydrolase</fullName>
    </recommendedName>
</protein>
<feature type="non-terminal residue" evidence="1">
    <location>
        <position position="184"/>
    </location>
</feature>
<dbReference type="EMBL" id="VWPJ01000069">
    <property type="protein sequence ID" value="KAA5602183.1"/>
    <property type="molecule type" value="Genomic_DNA"/>
</dbReference>
<dbReference type="RefSeq" id="WP_150064325.1">
    <property type="nucleotide sequence ID" value="NZ_VWPJ01000069.1"/>
</dbReference>
<evidence type="ECO:0000313" key="1">
    <source>
        <dbReference type="EMBL" id="KAA5602183.1"/>
    </source>
</evidence>